<evidence type="ECO:0000256" key="10">
    <source>
        <dbReference type="ARBA" id="ARBA00022694"/>
    </source>
</evidence>
<dbReference type="Proteomes" id="UP000193689">
    <property type="component" value="Unassembled WGS sequence"/>
</dbReference>
<comment type="pathway">
    <text evidence="2">tRNA modification; wybutosine-tRNA(Phe) biosynthesis.</text>
</comment>
<gene>
    <name evidence="18" type="ORF">BCR38DRAFT_210575</name>
</gene>
<organism evidence="18 19">
    <name type="scientific">Pseudomassariella vexata</name>
    <dbReference type="NCBI Taxonomy" id="1141098"/>
    <lineage>
        <taxon>Eukaryota</taxon>
        <taxon>Fungi</taxon>
        <taxon>Dikarya</taxon>
        <taxon>Ascomycota</taxon>
        <taxon>Pezizomycotina</taxon>
        <taxon>Sordariomycetes</taxon>
        <taxon>Xylariomycetidae</taxon>
        <taxon>Amphisphaeriales</taxon>
        <taxon>Pseudomassariaceae</taxon>
        <taxon>Pseudomassariella</taxon>
    </lineage>
</organism>
<evidence type="ECO:0000256" key="15">
    <source>
        <dbReference type="ARBA" id="ARBA00049250"/>
    </source>
</evidence>
<dbReference type="PROSITE" id="PS51184">
    <property type="entry name" value="JMJC"/>
    <property type="match status" value="1"/>
</dbReference>
<comment type="catalytic activity">
    <reaction evidence="15">
        <text>7-[(3S)-(3-amino-3-methoxycarbonyl)propyl]wyosine(37) in tRNA(Phe) + S-adenosyl-L-methionine + CO2 = wybutosine(37) in tRNA(Phe) + S-adenosyl-L-homocysteine + 2 H(+)</text>
        <dbReference type="Rhea" id="RHEA:37119"/>
        <dbReference type="Rhea" id="RHEA-COMP:11844"/>
        <dbReference type="Rhea" id="RHEA-COMP:11847"/>
        <dbReference type="ChEBI" id="CHEBI:15378"/>
        <dbReference type="ChEBI" id="CHEBI:16526"/>
        <dbReference type="ChEBI" id="CHEBI:57856"/>
        <dbReference type="ChEBI" id="CHEBI:59789"/>
        <dbReference type="ChEBI" id="CHEBI:73544"/>
        <dbReference type="ChEBI" id="CHEBI:74275"/>
        <dbReference type="EC" id="2.3.1.231"/>
    </reaction>
</comment>
<evidence type="ECO:0000256" key="1">
    <source>
        <dbReference type="ARBA" id="ARBA00001806"/>
    </source>
</evidence>
<comment type="caution">
    <text evidence="18">The sequence shown here is derived from an EMBL/GenBank/DDBJ whole genome shotgun (WGS) entry which is preliminary data.</text>
</comment>
<name>A0A1Y2DY73_9PEZI</name>
<proteinExistence type="inferred from homology"/>
<dbReference type="Pfam" id="PF13418">
    <property type="entry name" value="Beta-prop_TYW4"/>
    <property type="match status" value="1"/>
</dbReference>
<dbReference type="InterPro" id="IPR015915">
    <property type="entry name" value="Kelch-typ_b-propeller"/>
</dbReference>
<dbReference type="Gene3D" id="6.10.140.1470">
    <property type="match status" value="1"/>
</dbReference>
<dbReference type="PANTHER" id="PTHR46529">
    <property type="entry name" value="TRNA WYBUTOSINE-SYNTHESIZING PROTEIN 4"/>
    <property type="match status" value="1"/>
</dbReference>
<keyword evidence="7 18" id="KW-0489">Methyltransferase</keyword>
<evidence type="ECO:0000259" key="17">
    <source>
        <dbReference type="PROSITE" id="PS51184"/>
    </source>
</evidence>
<comment type="function">
    <text evidence="11">Probable S-adenosyl-L-methionine-dependent methyltransferase that acts as a component of the wybutosine biosynthesis pathway. Wybutosine is a hyper modified guanosine with a tricyclic base found at the 3'-position adjacent to the anticodon of eukaryotic phenylalanine tRNA. May methylate the carboxyl group of leucine residues to form alpha-leucine ester residues.</text>
</comment>
<dbReference type="AlphaFoldDB" id="A0A1Y2DY73"/>
<dbReference type="Pfam" id="PF04072">
    <property type="entry name" value="LCM"/>
    <property type="match status" value="1"/>
</dbReference>
<dbReference type="FunFam" id="2.60.120.650:FF:000043">
    <property type="entry name" value="tRNA wybutosine-synthesizing protein 4"/>
    <property type="match status" value="1"/>
</dbReference>
<keyword evidence="9" id="KW-0949">S-adenosyl-L-methionine</keyword>
<accession>A0A1Y2DY73</accession>
<evidence type="ECO:0000256" key="2">
    <source>
        <dbReference type="ARBA" id="ARBA00004797"/>
    </source>
</evidence>
<evidence type="ECO:0000256" key="12">
    <source>
        <dbReference type="ARBA" id="ARBA00029750"/>
    </source>
</evidence>
<dbReference type="SUPFAM" id="SSF51197">
    <property type="entry name" value="Clavaminate synthase-like"/>
    <property type="match status" value="1"/>
</dbReference>
<dbReference type="InterPro" id="IPR029063">
    <property type="entry name" value="SAM-dependent_MTases_sf"/>
</dbReference>
<dbReference type="SUPFAM" id="SSF50965">
    <property type="entry name" value="Galactose oxidase, central domain"/>
    <property type="match status" value="1"/>
</dbReference>
<evidence type="ECO:0000256" key="14">
    <source>
        <dbReference type="ARBA" id="ARBA00030847"/>
    </source>
</evidence>
<dbReference type="GeneID" id="63770365"/>
<evidence type="ECO:0000256" key="7">
    <source>
        <dbReference type="ARBA" id="ARBA00022603"/>
    </source>
</evidence>
<dbReference type="SMART" id="SM00558">
    <property type="entry name" value="JmjC"/>
    <property type="match status" value="1"/>
</dbReference>
<comment type="catalytic activity">
    <reaction evidence="1">
        <text>7-[(3S)-3-amino-3-carboxypropyl]wyosine(37) in tRNA(Phe) + S-adenosyl-L-methionine = 7-[(3S)-(3-amino-3-methoxycarbonyl)propyl]wyosine(37) in tRNA(Phe) + S-adenosyl-L-homocysteine</text>
        <dbReference type="Rhea" id="RHEA:36903"/>
        <dbReference type="Rhea" id="RHEA-COMP:10379"/>
        <dbReference type="Rhea" id="RHEA-COMP:11844"/>
        <dbReference type="ChEBI" id="CHEBI:57856"/>
        <dbReference type="ChEBI" id="CHEBI:59789"/>
        <dbReference type="ChEBI" id="CHEBI:73543"/>
        <dbReference type="ChEBI" id="CHEBI:74275"/>
        <dbReference type="EC" id="2.1.1.290"/>
    </reaction>
</comment>
<comment type="similarity">
    <text evidence="3">Belongs to the methyltransferase superfamily. LCMT family.</text>
</comment>
<evidence type="ECO:0000313" key="18">
    <source>
        <dbReference type="EMBL" id="ORY64260.1"/>
    </source>
</evidence>
<feature type="domain" description="JmjC" evidence="17">
    <location>
        <begin position="858"/>
        <end position="1012"/>
    </location>
</feature>
<reference evidence="18 19" key="1">
    <citation type="submission" date="2016-07" db="EMBL/GenBank/DDBJ databases">
        <title>Pervasive Adenine N6-methylation of Active Genes in Fungi.</title>
        <authorList>
            <consortium name="DOE Joint Genome Institute"/>
            <person name="Mondo S.J."/>
            <person name="Dannebaum R.O."/>
            <person name="Kuo R.C."/>
            <person name="Labutti K."/>
            <person name="Haridas S."/>
            <person name="Kuo A."/>
            <person name="Salamov A."/>
            <person name="Ahrendt S.R."/>
            <person name="Lipzen A."/>
            <person name="Sullivan W."/>
            <person name="Andreopoulos W.B."/>
            <person name="Clum A."/>
            <person name="Lindquist E."/>
            <person name="Daum C."/>
            <person name="Ramamoorthy G.K."/>
            <person name="Gryganskyi A."/>
            <person name="Culley D."/>
            <person name="Magnuson J.K."/>
            <person name="James T.Y."/>
            <person name="O'Malley M.A."/>
            <person name="Stajich J.E."/>
            <person name="Spatafora J.W."/>
            <person name="Visel A."/>
            <person name="Grigoriev I.V."/>
        </authorList>
    </citation>
    <scope>NUCLEOTIDE SEQUENCE [LARGE SCALE GENOMIC DNA]</scope>
    <source>
        <strain evidence="18 19">CBS 129021</strain>
    </source>
</reference>
<evidence type="ECO:0000256" key="9">
    <source>
        <dbReference type="ARBA" id="ARBA00022691"/>
    </source>
</evidence>
<keyword evidence="8 18" id="KW-0808">Transferase</keyword>
<protein>
    <recommendedName>
        <fullName evidence="6">tRNA wybutosine-synthesizing protein 4</fullName>
        <ecNumber evidence="5">2.1.1.290</ecNumber>
        <ecNumber evidence="4">2.3.1.231</ecNumber>
    </recommendedName>
    <alternativeName>
        <fullName evidence="13">Leucine carboxyl methyltransferase 2</fullName>
    </alternativeName>
    <alternativeName>
        <fullName evidence="14">tRNA(Phe) (7-(3-amino-3-(methoxycarbonyl)propyl)wyosine(37)-N)-methoxycarbonyltransferase</fullName>
    </alternativeName>
    <alternativeName>
        <fullName evidence="12">tRNA(Phe) (7-(3-amino-3-carboxypropyl)wyosine(37)-O)-methyltransferase</fullName>
    </alternativeName>
</protein>
<dbReference type="GO" id="GO:0031591">
    <property type="term" value="P:wybutosine biosynthetic process"/>
    <property type="evidence" value="ECO:0007669"/>
    <property type="project" value="TreeGrafter"/>
</dbReference>
<dbReference type="EMBL" id="MCFJ01000007">
    <property type="protein sequence ID" value="ORY64260.1"/>
    <property type="molecule type" value="Genomic_DNA"/>
</dbReference>
<evidence type="ECO:0000256" key="16">
    <source>
        <dbReference type="SAM" id="MobiDB-lite"/>
    </source>
</evidence>
<evidence type="ECO:0000256" key="13">
    <source>
        <dbReference type="ARBA" id="ARBA00030231"/>
    </source>
</evidence>
<dbReference type="EC" id="2.1.1.290" evidence="5"/>
<dbReference type="InterPro" id="IPR041667">
    <property type="entry name" value="Cupin_8"/>
</dbReference>
<dbReference type="FunCoup" id="A0A1Y2DY73">
    <property type="interactions" value="101"/>
</dbReference>
<dbReference type="OrthoDB" id="47172at2759"/>
<dbReference type="GO" id="GO:0008175">
    <property type="term" value="F:tRNA methyltransferase activity"/>
    <property type="evidence" value="ECO:0007669"/>
    <property type="project" value="TreeGrafter"/>
</dbReference>
<dbReference type="STRING" id="1141098.A0A1Y2DY73"/>
<evidence type="ECO:0000256" key="6">
    <source>
        <dbReference type="ARBA" id="ARBA00018045"/>
    </source>
</evidence>
<keyword evidence="10" id="KW-0819">tRNA processing</keyword>
<dbReference type="Gene3D" id="2.60.120.650">
    <property type="entry name" value="Cupin"/>
    <property type="match status" value="1"/>
</dbReference>
<dbReference type="InParanoid" id="A0A1Y2DY73"/>
<evidence type="ECO:0000256" key="3">
    <source>
        <dbReference type="ARBA" id="ARBA00010703"/>
    </source>
</evidence>
<dbReference type="Gene3D" id="2.120.10.80">
    <property type="entry name" value="Kelch-type beta propeller"/>
    <property type="match status" value="1"/>
</dbReference>
<feature type="compositionally biased region" description="Basic and acidic residues" evidence="16">
    <location>
        <begin position="13"/>
        <end position="22"/>
    </location>
</feature>
<evidence type="ECO:0000313" key="19">
    <source>
        <dbReference type="Proteomes" id="UP000193689"/>
    </source>
</evidence>
<sequence length="1056" mass="117641">MAPPAAKQTSKRSQKEQAHDESVMSTNSSSIVSKRSVERIYYLNEPHFFRFFVKKFQRRSPLINRGYHLRLHVIDVAVRNFLQRSSEKKKVVINLGCGSDVLPWQCMTRYPDHCNSVKFIDVDFPDLMENKSKTVRSTPELNSMLTGVEESGHPHLILQSDRYVQIGCDLRDLTEIHDALSSVVTIADCEFMFVAEVSITYMETKAADAVIRWASSLGQAEFCLLEQIIPDGADHPFAETMLKHFEKLKTPLKSVFAYPDLEAQKDRFARLGWSYVEAESLWSTWSSPKYLSSDDRKVINNVEPFDEWEEFAVFGSHYCVITSRTGTIVSDHCRRHGVDQDPRHLGPIRSLVALTEFSDDGTRGQRRFGAPMMLESHIGDKLLVNMFGFGHTTRLKSLDLFSSHPPARDLKLPSAGPPGRMCHTIVELGTYGNILMGGRASPSNPLKDCWLFNKNSQTWQQLRDLPTPLYRHAATRLGSSHLALVIGGKTGPSSVFNGSFLYHPETGWVECRISNRCYTPVFGAVLVSFNPMYSDDTDCSRSVHFRGILAGGLLEDGTVAKQILRWDLELPESGQPIINFTSYAGTQSATAAGGQKELKLDSIICRFGASAFVDEHGSLLIVGGIIEDYTIPREQEILVVDITLPKYQVIATASLIQADEGKLIPRPLLLGISVAPTADGRLVIMGGGATCFSMGTYWNKGCYTLSRSPISAMQIVLANTVRKPLGTTWKYHQTLEVTDAANAQMPSRPEMGAQQAVTVQIPRLRLDSPEAFSDILTASRPVIIEGSNLGSCLQAWTPEHLVAQVGEAHRVIVHEANAAKMDFNTKNFKYVTKDFGTFIQEVQRGGRMYLRALSEVAPTEKPANLSQDFPKLAEEFQLPTEMSFASQNTFSSVLRISGPVNMWLHYDVQANVYCQIVGSKRLILFPPADVTQLSFAPGASSSSLDVFAELDSSSLAGTHPHEAILKPGDVLFLPPLWLHTAKPLTGFGVAVNVFFRNLENGYSSGRDIYGNRDLAVYEKGREYIARLLNAFSKVPQDMREFYVHRLADELSQRLRD</sequence>
<dbReference type="InterPro" id="IPR007213">
    <property type="entry name" value="Ppm1/Ppm2/Tcmp"/>
</dbReference>
<keyword evidence="19" id="KW-1185">Reference proteome</keyword>
<evidence type="ECO:0000256" key="8">
    <source>
        <dbReference type="ARBA" id="ARBA00022679"/>
    </source>
</evidence>
<evidence type="ECO:0000256" key="5">
    <source>
        <dbReference type="ARBA" id="ARBA00012779"/>
    </source>
</evidence>
<evidence type="ECO:0000256" key="11">
    <source>
        <dbReference type="ARBA" id="ARBA00025588"/>
    </source>
</evidence>
<dbReference type="InterPro" id="IPR003347">
    <property type="entry name" value="JmjC_dom"/>
</dbReference>
<dbReference type="InterPro" id="IPR011043">
    <property type="entry name" value="Gal_Oxase/kelch_b-propeller"/>
</dbReference>
<dbReference type="EC" id="2.3.1.231" evidence="4"/>
<dbReference type="UniPathway" id="UPA00375"/>
<dbReference type="GO" id="GO:0030488">
    <property type="term" value="P:tRNA methylation"/>
    <property type="evidence" value="ECO:0007669"/>
    <property type="project" value="TreeGrafter"/>
</dbReference>
<dbReference type="Gene3D" id="3.40.50.150">
    <property type="entry name" value="Vaccinia Virus protein VP39"/>
    <property type="match status" value="1"/>
</dbReference>
<dbReference type="RefSeq" id="XP_040715674.1">
    <property type="nucleotide sequence ID" value="XM_040854153.1"/>
</dbReference>
<dbReference type="PANTHER" id="PTHR46529:SF1">
    <property type="entry name" value="TRNA WYBUTOSINE-SYNTHESIZING PROTEIN 4"/>
    <property type="match status" value="1"/>
</dbReference>
<dbReference type="Pfam" id="PF13621">
    <property type="entry name" value="Cupin_8"/>
    <property type="match status" value="1"/>
</dbReference>
<evidence type="ECO:0000256" key="4">
    <source>
        <dbReference type="ARBA" id="ARBA00012155"/>
    </source>
</evidence>
<feature type="region of interest" description="Disordered" evidence="16">
    <location>
        <begin position="1"/>
        <end position="27"/>
    </location>
</feature>
<dbReference type="SUPFAM" id="SSF53335">
    <property type="entry name" value="S-adenosyl-L-methionine-dependent methyltransferases"/>
    <property type="match status" value="1"/>
</dbReference>